<dbReference type="Pfam" id="PF00528">
    <property type="entry name" value="BPD_transp_1"/>
    <property type="match status" value="1"/>
</dbReference>
<dbReference type="InterPro" id="IPR025966">
    <property type="entry name" value="OppC_N"/>
</dbReference>
<protein>
    <submittedName>
        <fullName evidence="9">ABC transporter permease</fullName>
    </submittedName>
</protein>
<name>A0ABY2S6I2_9PSEU</name>
<dbReference type="Pfam" id="PF12911">
    <property type="entry name" value="OppC_N"/>
    <property type="match status" value="1"/>
</dbReference>
<comment type="subcellular location">
    <subcellularLocation>
        <location evidence="1 7">Cell membrane</location>
        <topology evidence="1 7">Multi-pass membrane protein</topology>
    </subcellularLocation>
</comment>
<evidence type="ECO:0000256" key="7">
    <source>
        <dbReference type="RuleBase" id="RU363032"/>
    </source>
</evidence>
<evidence type="ECO:0000313" key="9">
    <source>
        <dbReference type="EMBL" id="TKG70647.1"/>
    </source>
</evidence>
<keyword evidence="5 7" id="KW-1133">Transmembrane helix</keyword>
<evidence type="ECO:0000259" key="8">
    <source>
        <dbReference type="PROSITE" id="PS50928"/>
    </source>
</evidence>
<feature type="transmembrane region" description="Helical" evidence="7">
    <location>
        <begin position="72"/>
        <end position="98"/>
    </location>
</feature>
<comment type="caution">
    <text evidence="9">The sequence shown here is derived from an EMBL/GenBank/DDBJ whole genome shotgun (WGS) entry which is preliminary data.</text>
</comment>
<dbReference type="Gene3D" id="1.10.3720.10">
    <property type="entry name" value="MetI-like"/>
    <property type="match status" value="1"/>
</dbReference>
<dbReference type="PANTHER" id="PTHR43386:SF25">
    <property type="entry name" value="PEPTIDE ABC TRANSPORTER PERMEASE PROTEIN"/>
    <property type="match status" value="1"/>
</dbReference>
<sequence>MARRLLRNPSVVIGGLVVLLLVAGAALAPLVAVAPDAVDATAAGQGPSAAHPFGTDPLGRDLFSRILHGARVSLFAGLIAVALSALIGIPVGAVAAYAQSRLVRGGILRVVDALQAFPFLILALAAAAVLGPGTVNAAVAIGIAFVPHFVRIARAQVLSQLGMEYVEAARVLRLPSGRIVIRHILPNAVSPLLVQASLACGVAIVTEAGLSFLGLGTQPPTPSWGAELRAAQGYLLTDINYAFWPGLAISLAVLGFNLLGDGLRDVFDPRRRSA</sequence>
<proteinExistence type="inferred from homology"/>
<dbReference type="PANTHER" id="PTHR43386">
    <property type="entry name" value="OLIGOPEPTIDE TRANSPORT SYSTEM PERMEASE PROTEIN APPC"/>
    <property type="match status" value="1"/>
</dbReference>
<feature type="transmembrane region" description="Helical" evidence="7">
    <location>
        <begin position="242"/>
        <end position="263"/>
    </location>
</feature>
<accession>A0ABY2S6I2</accession>
<keyword evidence="4 7" id="KW-0812">Transmembrane</keyword>
<evidence type="ECO:0000313" key="10">
    <source>
        <dbReference type="Proteomes" id="UP000309992"/>
    </source>
</evidence>
<dbReference type="SUPFAM" id="SSF161098">
    <property type="entry name" value="MetI-like"/>
    <property type="match status" value="1"/>
</dbReference>
<evidence type="ECO:0000256" key="1">
    <source>
        <dbReference type="ARBA" id="ARBA00004651"/>
    </source>
</evidence>
<feature type="domain" description="ABC transmembrane type-1" evidence="8">
    <location>
        <begin position="70"/>
        <end position="260"/>
    </location>
</feature>
<keyword evidence="10" id="KW-1185">Reference proteome</keyword>
<gene>
    <name evidence="9" type="ORF">FCN18_16675</name>
</gene>
<dbReference type="InterPro" id="IPR035906">
    <property type="entry name" value="MetI-like_sf"/>
</dbReference>
<dbReference type="EMBL" id="SWMS01000008">
    <property type="protein sequence ID" value="TKG70647.1"/>
    <property type="molecule type" value="Genomic_DNA"/>
</dbReference>
<dbReference type="Proteomes" id="UP000309992">
    <property type="component" value="Unassembled WGS sequence"/>
</dbReference>
<evidence type="ECO:0000256" key="4">
    <source>
        <dbReference type="ARBA" id="ARBA00022692"/>
    </source>
</evidence>
<keyword evidence="3" id="KW-1003">Cell membrane</keyword>
<keyword evidence="6 7" id="KW-0472">Membrane</keyword>
<keyword evidence="2 7" id="KW-0813">Transport</keyword>
<dbReference type="InterPro" id="IPR000515">
    <property type="entry name" value="MetI-like"/>
</dbReference>
<evidence type="ECO:0000256" key="3">
    <source>
        <dbReference type="ARBA" id="ARBA00022475"/>
    </source>
</evidence>
<evidence type="ECO:0000256" key="2">
    <source>
        <dbReference type="ARBA" id="ARBA00022448"/>
    </source>
</evidence>
<dbReference type="PROSITE" id="PS50928">
    <property type="entry name" value="ABC_TM1"/>
    <property type="match status" value="1"/>
</dbReference>
<evidence type="ECO:0000256" key="5">
    <source>
        <dbReference type="ARBA" id="ARBA00022989"/>
    </source>
</evidence>
<evidence type="ECO:0000256" key="6">
    <source>
        <dbReference type="ARBA" id="ARBA00023136"/>
    </source>
</evidence>
<comment type="similarity">
    <text evidence="7">Belongs to the binding-protein-dependent transport system permease family.</text>
</comment>
<organism evidence="9 10">
    <name type="scientific">Prauserella endophytica</name>
    <dbReference type="NCBI Taxonomy" id="1592324"/>
    <lineage>
        <taxon>Bacteria</taxon>
        <taxon>Bacillati</taxon>
        <taxon>Actinomycetota</taxon>
        <taxon>Actinomycetes</taxon>
        <taxon>Pseudonocardiales</taxon>
        <taxon>Pseudonocardiaceae</taxon>
        <taxon>Prauserella</taxon>
        <taxon>Prauserella coralliicola group</taxon>
    </lineage>
</organism>
<reference evidence="9 10" key="1">
    <citation type="journal article" date="2015" name="Antonie Van Leeuwenhoek">
        <title>Prauserella endophytica sp. nov., an endophytic actinobacterium isolated from Tamarix taklamakanensis.</title>
        <authorList>
            <person name="Liu J.M."/>
            <person name="Habden X."/>
            <person name="Guo L."/>
            <person name="Tuo L."/>
            <person name="Jiang Z.K."/>
            <person name="Liu S.W."/>
            <person name="Liu X.F."/>
            <person name="Chen L."/>
            <person name="Li R.F."/>
            <person name="Zhang Y.Q."/>
            <person name="Sun C.H."/>
        </authorList>
    </citation>
    <scope>NUCLEOTIDE SEQUENCE [LARGE SCALE GENOMIC DNA]</scope>
    <source>
        <strain evidence="9 10">CGMCC 4.7182</strain>
    </source>
</reference>
<dbReference type="CDD" id="cd06261">
    <property type="entry name" value="TM_PBP2"/>
    <property type="match status" value="1"/>
</dbReference>
<dbReference type="InterPro" id="IPR050366">
    <property type="entry name" value="BP-dependent_transpt_permease"/>
</dbReference>